<evidence type="ECO:0000313" key="6">
    <source>
        <dbReference type="Proteomes" id="UP000320390"/>
    </source>
</evidence>
<keyword evidence="4" id="KW-0804">Transcription</keyword>
<dbReference type="Proteomes" id="UP000320390">
    <property type="component" value="Chromosome"/>
</dbReference>
<proteinExistence type="predicted"/>
<dbReference type="GO" id="GO:0006352">
    <property type="term" value="P:DNA-templated transcription initiation"/>
    <property type="evidence" value="ECO:0007669"/>
    <property type="project" value="InterPro"/>
</dbReference>
<dbReference type="Gene3D" id="1.10.1740.10">
    <property type="match status" value="1"/>
</dbReference>
<dbReference type="PANTHER" id="PTHR43133:SF8">
    <property type="entry name" value="RNA POLYMERASE SIGMA FACTOR HI_1459-RELATED"/>
    <property type="match status" value="1"/>
</dbReference>
<keyword evidence="1" id="KW-0805">Transcription regulation</keyword>
<dbReference type="InterPro" id="IPR039425">
    <property type="entry name" value="RNA_pol_sigma-70-like"/>
</dbReference>
<evidence type="ECO:0000256" key="4">
    <source>
        <dbReference type="ARBA" id="ARBA00023163"/>
    </source>
</evidence>
<dbReference type="OrthoDB" id="6383365at2"/>
<evidence type="ECO:0000256" key="1">
    <source>
        <dbReference type="ARBA" id="ARBA00023015"/>
    </source>
</evidence>
<keyword evidence="6" id="KW-1185">Reference proteome</keyword>
<dbReference type="SUPFAM" id="SSF88946">
    <property type="entry name" value="Sigma2 domain of RNA polymerase sigma factors"/>
    <property type="match status" value="1"/>
</dbReference>
<gene>
    <name evidence="5" type="ORF">Poly30_08760</name>
</gene>
<organism evidence="5 6">
    <name type="scientific">Saltatorellus ferox</name>
    <dbReference type="NCBI Taxonomy" id="2528018"/>
    <lineage>
        <taxon>Bacteria</taxon>
        <taxon>Pseudomonadati</taxon>
        <taxon>Planctomycetota</taxon>
        <taxon>Planctomycetia</taxon>
        <taxon>Planctomycetia incertae sedis</taxon>
        <taxon>Saltatorellus</taxon>
    </lineage>
</organism>
<reference evidence="5 6" key="1">
    <citation type="submission" date="2019-02" db="EMBL/GenBank/DDBJ databases">
        <title>Deep-cultivation of Planctomycetes and their phenomic and genomic characterization uncovers novel biology.</title>
        <authorList>
            <person name="Wiegand S."/>
            <person name="Jogler M."/>
            <person name="Boedeker C."/>
            <person name="Pinto D."/>
            <person name="Vollmers J."/>
            <person name="Rivas-Marin E."/>
            <person name="Kohn T."/>
            <person name="Peeters S.H."/>
            <person name="Heuer A."/>
            <person name="Rast P."/>
            <person name="Oberbeckmann S."/>
            <person name="Bunk B."/>
            <person name="Jeske O."/>
            <person name="Meyerdierks A."/>
            <person name="Storesund J.E."/>
            <person name="Kallscheuer N."/>
            <person name="Luecker S."/>
            <person name="Lage O.M."/>
            <person name="Pohl T."/>
            <person name="Merkel B.J."/>
            <person name="Hornburger P."/>
            <person name="Mueller R.-W."/>
            <person name="Bruemmer F."/>
            <person name="Labrenz M."/>
            <person name="Spormann A.M."/>
            <person name="Op den Camp H."/>
            <person name="Overmann J."/>
            <person name="Amann R."/>
            <person name="Jetten M.S.M."/>
            <person name="Mascher T."/>
            <person name="Medema M.H."/>
            <person name="Devos D.P."/>
            <person name="Kaster A.-K."/>
            <person name="Ovreas L."/>
            <person name="Rohde M."/>
            <person name="Galperin M.Y."/>
            <person name="Jogler C."/>
        </authorList>
    </citation>
    <scope>NUCLEOTIDE SEQUENCE [LARGE SCALE GENOMIC DNA]</scope>
    <source>
        <strain evidence="5 6">Poly30</strain>
    </source>
</reference>
<evidence type="ECO:0000256" key="3">
    <source>
        <dbReference type="ARBA" id="ARBA00023125"/>
    </source>
</evidence>
<dbReference type="GO" id="GO:0016987">
    <property type="term" value="F:sigma factor activity"/>
    <property type="evidence" value="ECO:0007669"/>
    <property type="project" value="UniProtKB-KW"/>
</dbReference>
<keyword evidence="2" id="KW-0731">Sigma factor</keyword>
<dbReference type="GO" id="GO:0003677">
    <property type="term" value="F:DNA binding"/>
    <property type="evidence" value="ECO:0007669"/>
    <property type="project" value="UniProtKB-KW"/>
</dbReference>
<name>A0A518EMR1_9BACT</name>
<evidence type="ECO:0000256" key="2">
    <source>
        <dbReference type="ARBA" id="ARBA00023082"/>
    </source>
</evidence>
<dbReference type="RefSeq" id="WP_145194792.1">
    <property type="nucleotide sequence ID" value="NZ_CP036434.1"/>
</dbReference>
<dbReference type="AlphaFoldDB" id="A0A518EMR1"/>
<sequence>MTDLDLELDAIAAGDASAFGRWVAGAEHEIRLRLRSFAESVDTEVICQETLLRMWQVAPRVTRDGKGNSLLRLALRTAQNLAIDEVRRLRRKPVSMPLDETLDGDLGDVSSSPIDPLVQEAVAGCRDKLPAKPRAAMGARFDDGGARHDRELAARLGMTLNTFLKNIGRARKLLIECLERRGVRESDYLGDRA</sequence>
<accession>A0A518EMR1</accession>
<protein>
    <submittedName>
        <fullName evidence="5">RNA polymerase sigma factor</fullName>
    </submittedName>
</protein>
<dbReference type="EMBL" id="CP036434">
    <property type="protein sequence ID" value="QDV05379.1"/>
    <property type="molecule type" value="Genomic_DNA"/>
</dbReference>
<dbReference type="PANTHER" id="PTHR43133">
    <property type="entry name" value="RNA POLYMERASE ECF-TYPE SIGMA FACTO"/>
    <property type="match status" value="1"/>
</dbReference>
<keyword evidence="3" id="KW-0238">DNA-binding</keyword>
<dbReference type="InterPro" id="IPR013325">
    <property type="entry name" value="RNA_pol_sigma_r2"/>
</dbReference>
<evidence type="ECO:0000313" key="5">
    <source>
        <dbReference type="EMBL" id="QDV05379.1"/>
    </source>
</evidence>